<dbReference type="InterPro" id="IPR038763">
    <property type="entry name" value="DHH_sf"/>
</dbReference>
<dbReference type="RefSeq" id="WP_377352208.1">
    <property type="nucleotide sequence ID" value="NZ_JBHTLQ010000003.1"/>
</dbReference>
<evidence type="ECO:0000259" key="9">
    <source>
        <dbReference type="Pfam" id="PF17768"/>
    </source>
</evidence>
<evidence type="ECO:0000256" key="2">
    <source>
        <dbReference type="ARBA" id="ARBA00019841"/>
    </source>
</evidence>
<dbReference type="Gene3D" id="3.10.310.30">
    <property type="match status" value="1"/>
</dbReference>
<protein>
    <recommendedName>
        <fullName evidence="2">Single-stranded-DNA-specific exonuclease RecJ</fullName>
    </recommendedName>
</protein>
<comment type="similarity">
    <text evidence="1">Belongs to the RecJ family.</text>
</comment>
<dbReference type="InterPro" id="IPR051673">
    <property type="entry name" value="SSDNA_exonuclease_RecJ"/>
</dbReference>
<feature type="domain" description="RecJ OB" evidence="9">
    <location>
        <begin position="484"/>
        <end position="592"/>
    </location>
</feature>
<dbReference type="EMBL" id="JBHTLQ010000003">
    <property type="protein sequence ID" value="MFD1189345.1"/>
    <property type="molecule type" value="Genomic_DNA"/>
</dbReference>
<dbReference type="Pfam" id="PF17768">
    <property type="entry name" value="RecJ_OB"/>
    <property type="match status" value="1"/>
</dbReference>
<dbReference type="NCBIfam" id="TIGR00644">
    <property type="entry name" value="recJ"/>
    <property type="match status" value="1"/>
</dbReference>
<keyword evidence="4" id="KW-0378">Hydrolase</keyword>
<keyword evidence="11" id="KW-1185">Reference proteome</keyword>
<dbReference type="PANTHER" id="PTHR30255:SF2">
    <property type="entry name" value="SINGLE-STRANDED-DNA-SPECIFIC EXONUCLEASE RECJ"/>
    <property type="match status" value="1"/>
</dbReference>
<feature type="domain" description="DDH" evidence="7">
    <location>
        <begin position="97"/>
        <end position="253"/>
    </location>
</feature>
<evidence type="ECO:0000259" key="7">
    <source>
        <dbReference type="Pfam" id="PF01368"/>
    </source>
</evidence>
<keyword evidence="5 10" id="KW-0269">Exonuclease</keyword>
<evidence type="ECO:0000256" key="6">
    <source>
        <dbReference type="SAM" id="Coils"/>
    </source>
</evidence>
<feature type="domain" description="DHHA1" evidence="8">
    <location>
        <begin position="376"/>
        <end position="470"/>
    </location>
</feature>
<keyword evidence="3" id="KW-0540">Nuclease</keyword>
<dbReference type="InterPro" id="IPR004610">
    <property type="entry name" value="RecJ"/>
</dbReference>
<dbReference type="Pfam" id="PF02272">
    <property type="entry name" value="DHHA1"/>
    <property type="match status" value="1"/>
</dbReference>
<dbReference type="GO" id="GO:0004527">
    <property type="term" value="F:exonuclease activity"/>
    <property type="evidence" value="ECO:0007669"/>
    <property type="project" value="UniProtKB-KW"/>
</dbReference>
<dbReference type="PANTHER" id="PTHR30255">
    <property type="entry name" value="SINGLE-STRANDED-DNA-SPECIFIC EXONUCLEASE RECJ"/>
    <property type="match status" value="1"/>
</dbReference>
<evidence type="ECO:0000256" key="3">
    <source>
        <dbReference type="ARBA" id="ARBA00022722"/>
    </source>
</evidence>
<dbReference type="Pfam" id="PF01368">
    <property type="entry name" value="DHH"/>
    <property type="match status" value="1"/>
</dbReference>
<name>A0ABW3SXM5_9CAUL</name>
<evidence type="ECO:0000259" key="8">
    <source>
        <dbReference type="Pfam" id="PF02272"/>
    </source>
</evidence>
<evidence type="ECO:0000256" key="4">
    <source>
        <dbReference type="ARBA" id="ARBA00022801"/>
    </source>
</evidence>
<dbReference type="InterPro" id="IPR001667">
    <property type="entry name" value="DDH_dom"/>
</dbReference>
<evidence type="ECO:0000313" key="10">
    <source>
        <dbReference type="EMBL" id="MFD1189345.1"/>
    </source>
</evidence>
<organism evidence="10 11">
    <name type="scientific">Phenylobacterium conjunctum</name>
    <dbReference type="NCBI Taxonomy" id="1298959"/>
    <lineage>
        <taxon>Bacteria</taxon>
        <taxon>Pseudomonadati</taxon>
        <taxon>Pseudomonadota</taxon>
        <taxon>Alphaproteobacteria</taxon>
        <taxon>Caulobacterales</taxon>
        <taxon>Caulobacteraceae</taxon>
        <taxon>Phenylobacterium</taxon>
    </lineage>
</organism>
<comment type="caution">
    <text evidence="10">The sequence shown here is derived from an EMBL/GenBank/DDBJ whole genome shotgun (WGS) entry which is preliminary data.</text>
</comment>
<reference evidence="11" key="1">
    <citation type="journal article" date="2019" name="Int. J. Syst. Evol. Microbiol.">
        <title>The Global Catalogue of Microorganisms (GCM) 10K type strain sequencing project: providing services to taxonomists for standard genome sequencing and annotation.</title>
        <authorList>
            <consortium name="The Broad Institute Genomics Platform"/>
            <consortium name="The Broad Institute Genome Sequencing Center for Infectious Disease"/>
            <person name="Wu L."/>
            <person name="Ma J."/>
        </authorList>
    </citation>
    <scope>NUCLEOTIDE SEQUENCE [LARGE SCALE GENOMIC DNA]</scope>
    <source>
        <strain evidence="11">CCUG 55074</strain>
    </source>
</reference>
<accession>A0ABW3SXM5</accession>
<gene>
    <name evidence="10" type="primary">recJ</name>
    <name evidence="10" type="ORF">ACFQ27_02040</name>
</gene>
<evidence type="ECO:0000313" key="11">
    <source>
        <dbReference type="Proteomes" id="UP001597216"/>
    </source>
</evidence>
<dbReference type="Gene3D" id="3.90.1640.30">
    <property type="match status" value="1"/>
</dbReference>
<keyword evidence="6" id="KW-0175">Coiled coil</keyword>
<proteinExistence type="inferred from homology"/>
<evidence type="ECO:0000256" key="5">
    <source>
        <dbReference type="ARBA" id="ARBA00022839"/>
    </source>
</evidence>
<dbReference type="InterPro" id="IPR041122">
    <property type="entry name" value="RecJ_OB"/>
</dbReference>
<dbReference type="InterPro" id="IPR003156">
    <property type="entry name" value="DHHA1_dom"/>
</dbReference>
<sequence>MADGSTQAGYLGVSRSLTGRPWRARPAEPDLVRRHQMSLGLSEPLARALASRGVDAEAGETFLNPTLKALFPNPSSFQDMDRAASILIDAVERDRPMVVFADYDVDGASSAAQLVRWMRAMGKDLPIYVPDRITEGYGPSPAAFRRLREEGAELVVTVDCGAAAYDAIATAAEIGLEVVVIDHHLMRDGEMPAASALVNPNRPDDTSGQGRLAAAGVTFVLLAALNREARRRGMFQDRPEPDLKQWLDLAAMGAICDVTELCGFNRALATLGLRTMSAWRNPGLKALLDVAKGQGPATVFHAGFILGPRINAGGRIGRADLGARLLSTDDPLEAEALAAELDGLNASRKEVEREVMEAAIRLIEHQSNQADAPMLLVAADDWHPGVIGIVAGRLRERYRKPVIVVGVDRPGNIGKGSGRSQPGVNLGRAVQAAYEAGLLLAGGGHAMAAGLSVRPDTIPELRDFLCAQMAEEAREAAEADALDIDALVTTAGADRALYEDFQRLAPFGPGNVEPLFALADVRVERAMALRGGHVRVTLTDRSGGKLKAVAWRAEDTEIGRRLLAEGGGLHVAGRLKPDDWQGRRAVELEIEDVADLRRQIS</sequence>
<dbReference type="Proteomes" id="UP001597216">
    <property type="component" value="Unassembled WGS sequence"/>
</dbReference>
<feature type="coiled-coil region" evidence="6">
    <location>
        <begin position="334"/>
        <end position="368"/>
    </location>
</feature>
<dbReference type="SUPFAM" id="SSF64182">
    <property type="entry name" value="DHH phosphoesterases"/>
    <property type="match status" value="1"/>
</dbReference>
<evidence type="ECO:0000256" key="1">
    <source>
        <dbReference type="ARBA" id="ARBA00005915"/>
    </source>
</evidence>